<dbReference type="GO" id="GO:0000015">
    <property type="term" value="C:phosphopyruvate hydratase complex"/>
    <property type="evidence" value="ECO:0007669"/>
    <property type="project" value="InterPro"/>
</dbReference>
<feature type="active site" description="Proton acceptor" evidence="12 13">
    <location>
        <position position="337"/>
    </location>
</feature>
<dbReference type="NCBIfam" id="TIGR01060">
    <property type="entry name" value="eno"/>
    <property type="match status" value="1"/>
</dbReference>
<dbReference type="GO" id="GO:0006096">
    <property type="term" value="P:glycolytic process"/>
    <property type="evidence" value="ECO:0007669"/>
    <property type="project" value="UniProtKB-UniRule"/>
</dbReference>
<dbReference type="InterPro" id="IPR029017">
    <property type="entry name" value="Enolase-like_N"/>
</dbReference>
<dbReference type="SMART" id="SM01192">
    <property type="entry name" value="Enolase_C"/>
    <property type="match status" value="1"/>
</dbReference>
<feature type="binding site" evidence="12">
    <location>
        <position position="337"/>
    </location>
    <ligand>
        <name>(2R)-2-phosphoglycerate</name>
        <dbReference type="ChEBI" id="CHEBI:58289"/>
    </ligand>
</feature>
<feature type="binding site" evidence="12 15">
    <location>
        <position position="242"/>
    </location>
    <ligand>
        <name>Mg(2+)</name>
        <dbReference type="ChEBI" id="CHEBI:18420"/>
    </ligand>
</feature>
<evidence type="ECO:0000256" key="2">
    <source>
        <dbReference type="ARBA" id="ARBA00009604"/>
    </source>
</evidence>
<feature type="binding site" evidence="14">
    <location>
        <position position="285"/>
    </location>
    <ligand>
        <name>substrate</name>
    </ligand>
</feature>
<dbReference type="FunFam" id="3.20.20.120:FF:000001">
    <property type="entry name" value="Enolase"/>
    <property type="match status" value="1"/>
</dbReference>
<gene>
    <name evidence="12" type="primary">eno</name>
    <name evidence="18" type="ORF">E3202_00835</name>
</gene>
<dbReference type="InterPro" id="IPR020809">
    <property type="entry name" value="Enolase_CS"/>
</dbReference>
<dbReference type="PROSITE" id="PS00164">
    <property type="entry name" value="ENOLASE"/>
    <property type="match status" value="1"/>
</dbReference>
<keyword evidence="5 12" id="KW-0963">Cytoplasm</keyword>
<evidence type="ECO:0000256" key="12">
    <source>
        <dbReference type="HAMAP-Rule" id="MF_00318"/>
    </source>
</evidence>
<dbReference type="InterPro" id="IPR036849">
    <property type="entry name" value="Enolase-like_C_sf"/>
</dbReference>
<evidence type="ECO:0000256" key="10">
    <source>
        <dbReference type="ARBA" id="ARBA00023239"/>
    </source>
</evidence>
<dbReference type="PIRSF" id="PIRSF001400">
    <property type="entry name" value="Enolase"/>
    <property type="match status" value="1"/>
</dbReference>
<evidence type="ECO:0000256" key="8">
    <source>
        <dbReference type="ARBA" id="ARBA00022842"/>
    </source>
</evidence>
<evidence type="ECO:0000256" key="15">
    <source>
        <dbReference type="PIRSR" id="PIRSR001400-3"/>
    </source>
</evidence>
<evidence type="ECO:0000256" key="3">
    <source>
        <dbReference type="ARBA" id="ARBA00012058"/>
    </source>
</evidence>
<dbReference type="Proteomes" id="UP000315037">
    <property type="component" value="Unassembled WGS sequence"/>
</dbReference>
<evidence type="ECO:0000256" key="6">
    <source>
        <dbReference type="ARBA" id="ARBA00022525"/>
    </source>
</evidence>
<dbReference type="Pfam" id="PF03952">
    <property type="entry name" value="Enolase_N"/>
    <property type="match status" value="1"/>
</dbReference>
<comment type="catalytic activity">
    <reaction evidence="12">
        <text>(2R)-2-phosphoglycerate = phosphoenolpyruvate + H2O</text>
        <dbReference type="Rhea" id="RHEA:10164"/>
        <dbReference type="ChEBI" id="CHEBI:15377"/>
        <dbReference type="ChEBI" id="CHEBI:58289"/>
        <dbReference type="ChEBI" id="CHEBI:58702"/>
        <dbReference type="EC" id="4.2.1.11"/>
    </reaction>
</comment>
<feature type="binding site" evidence="14">
    <location>
        <begin position="364"/>
        <end position="367"/>
    </location>
    <ligand>
        <name>substrate</name>
    </ligand>
</feature>
<dbReference type="FunFam" id="3.30.390.10:FF:000001">
    <property type="entry name" value="Enolase"/>
    <property type="match status" value="1"/>
</dbReference>
<feature type="binding site" evidence="14">
    <location>
        <position position="312"/>
    </location>
    <ligand>
        <name>substrate</name>
    </ligand>
</feature>
<evidence type="ECO:0000256" key="11">
    <source>
        <dbReference type="ARBA" id="ARBA00045763"/>
    </source>
</evidence>
<keyword evidence="6 12" id="KW-0964">Secreted</keyword>
<evidence type="ECO:0000313" key="18">
    <source>
        <dbReference type="EMBL" id="TPW35554.1"/>
    </source>
</evidence>
<evidence type="ECO:0000259" key="16">
    <source>
        <dbReference type="SMART" id="SM01192"/>
    </source>
</evidence>
<dbReference type="InterPro" id="IPR000941">
    <property type="entry name" value="Enolase"/>
</dbReference>
<organism evidence="18 19">
    <name type="scientific">Oecophyllibacter saccharovorans</name>
    <dbReference type="NCBI Taxonomy" id="2558360"/>
    <lineage>
        <taxon>Bacteria</taxon>
        <taxon>Pseudomonadati</taxon>
        <taxon>Pseudomonadota</taxon>
        <taxon>Alphaproteobacteria</taxon>
        <taxon>Acetobacterales</taxon>
        <taxon>Acetobacteraceae</taxon>
        <taxon>Oecophyllibacter</taxon>
    </lineage>
</organism>
<dbReference type="SUPFAM" id="SSF54826">
    <property type="entry name" value="Enolase N-terminal domain-like"/>
    <property type="match status" value="1"/>
</dbReference>
<dbReference type="PANTHER" id="PTHR11902">
    <property type="entry name" value="ENOLASE"/>
    <property type="match status" value="1"/>
</dbReference>
<feature type="binding site" evidence="12 15">
    <location>
        <position position="285"/>
    </location>
    <ligand>
        <name>Mg(2+)</name>
        <dbReference type="ChEBI" id="CHEBI:18420"/>
    </ligand>
</feature>
<dbReference type="PRINTS" id="PR00148">
    <property type="entry name" value="ENOLASE"/>
</dbReference>
<dbReference type="InterPro" id="IPR020810">
    <property type="entry name" value="Enolase_C"/>
</dbReference>
<dbReference type="EC" id="4.2.1.11" evidence="3 12"/>
<dbReference type="GO" id="GO:0005576">
    <property type="term" value="C:extracellular region"/>
    <property type="evidence" value="ECO:0007669"/>
    <property type="project" value="UniProtKB-SubCell"/>
</dbReference>
<evidence type="ECO:0000256" key="13">
    <source>
        <dbReference type="PIRSR" id="PIRSR001400-1"/>
    </source>
</evidence>
<dbReference type="SMART" id="SM01193">
    <property type="entry name" value="Enolase_N"/>
    <property type="match status" value="1"/>
</dbReference>
<proteinExistence type="inferred from homology"/>
<feature type="binding site" evidence="14">
    <location>
        <position position="388"/>
    </location>
    <ligand>
        <name>substrate</name>
    </ligand>
</feature>
<protein>
    <recommendedName>
        <fullName evidence="4 12">Enolase</fullName>
        <ecNumber evidence="3 12">4.2.1.11</ecNumber>
    </recommendedName>
    <alternativeName>
        <fullName evidence="12">2-phospho-D-glycerate hydro-lyase</fullName>
    </alternativeName>
    <alternativeName>
        <fullName evidence="12">2-phosphoglycerate dehydratase</fullName>
    </alternativeName>
</protein>
<dbReference type="GO" id="GO:0009986">
    <property type="term" value="C:cell surface"/>
    <property type="evidence" value="ECO:0007669"/>
    <property type="project" value="UniProtKB-SubCell"/>
</dbReference>
<comment type="similarity">
    <text evidence="2 12">Belongs to the enolase family.</text>
</comment>
<feature type="domain" description="Enolase N-terminal" evidence="17">
    <location>
        <begin position="4"/>
        <end position="134"/>
    </location>
</feature>
<feature type="binding site" evidence="12">
    <location>
        <position position="388"/>
    </location>
    <ligand>
        <name>(2R)-2-phosphoglycerate</name>
        <dbReference type="ChEBI" id="CHEBI:58289"/>
    </ligand>
</feature>
<feature type="binding site" evidence="12">
    <location>
        <position position="366"/>
    </location>
    <ligand>
        <name>(2R)-2-phosphoglycerate</name>
        <dbReference type="ChEBI" id="CHEBI:58289"/>
    </ligand>
</feature>
<dbReference type="EMBL" id="SORZ01000001">
    <property type="protein sequence ID" value="TPW35554.1"/>
    <property type="molecule type" value="Genomic_DNA"/>
</dbReference>
<dbReference type="InterPro" id="IPR020811">
    <property type="entry name" value="Enolase_N"/>
</dbReference>
<dbReference type="Gene3D" id="3.30.390.10">
    <property type="entry name" value="Enolase-like, N-terminal domain"/>
    <property type="match status" value="1"/>
</dbReference>
<dbReference type="Gene3D" id="3.20.20.120">
    <property type="entry name" value="Enolase-like C-terminal domain"/>
    <property type="match status" value="1"/>
</dbReference>
<feature type="binding site" evidence="12">
    <location>
        <position position="367"/>
    </location>
    <ligand>
        <name>(2R)-2-phosphoglycerate</name>
        <dbReference type="ChEBI" id="CHEBI:58289"/>
    </ligand>
</feature>
<dbReference type="SFLD" id="SFLDS00001">
    <property type="entry name" value="Enolase"/>
    <property type="match status" value="1"/>
</dbReference>
<dbReference type="PANTHER" id="PTHR11902:SF1">
    <property type="entry name" value="ENOLASE"/>
    <property type="match status" value="1"/>
</dbReference>
<dbReference type="UniPathway" id="UPA00109">
    <property type="reaction ID" value="UER00187"/>
</dbReference>
<feature type="domain" description="Enolase C-terminal TIM barrel" evidence="16">
    <location>
        <begin position="139"/>
        <end position="425"/>
    </location>
</feature>
<evidence type="ECO:0000256" key="7">
    <source>
        <dbReference type="ARBA" id="ARBA00022723"/>
    </source>
</evidence>
<feature type="binding site" evidence="14">
    <location>
        <position position="164"/>
    </location>
    <ligand>
        <name>substrate</name>
    </ligand>
</feature>
<comment type="function">
    <text evidence="11 12">Catalyzes the reversible conversion of 2-phosphoglycerate (2-PG) into phosphoenolpyruvate (PEP). It is essential for the degradation of carbohydrates via glycolysis.</text>
</comment>
<feature type="active site" description="Proton donor" evidence="12 13">
    <location>
        <position position="205"/>
    </location>
</feature>
<keyword evidence="9 12" id="KW-0324">Glycolysis</keyword>
<evidence type="ECO:0000313" key="19">
    <source>
        <dbReference type="Proteomes" id="UP000315037"/>
    </source>
</evidence>
<keyword evidence="10 12" id="KW-0456">Lyase</keyword>
<keyword evidence="7 12" id="KW-0479">Metal-binding</keyword>
<dbReference type="SFLD" id="SFLDF00002">
    <property type="entry name" value="enolase"/>
    <property type="match status" value="1"/>
</dbReference>
<feature type="binding site" evidence="12">
    <location>
        <position position="163"/>
    </location>
    <ligand>
        <name>(2R)-2-phosphoglycerate</name>
        <dbReference type="ChEBI" id="CHEBI:58289"/>
    </ligand>
</feature>
<feature type="binding site" evidence="14">
    <location>
        <position position="155"/>
    </location>
    <ligand>
        <name>substrate</name>
    </ligand>
</feature>
<comment type="cofactor">
    <cofactor evidence="15">
        <name>Mg(2+)</name>
        <dbReference type="ChEBI" id="CHEBI:18420"/>
    </cofactor>
    <text evidence="15">Mg(2+) is required for catalysis and for stabilizing the dimer.</text>
</comment>
<dbReference type="Pfam" id="PF00113">
    <property type="entry name" value="Enolase_C"/>
    <property type="match status" value="1"/>
</dbReference>
<dbReference type="GO" id="GO:0000287">
    <property type="term" value="F:magnesium ion binding"/>
    <property type="evidence" value="ECO:0007669"/>
    <property type="project" value="UniProtKB-UniRule"/>
</dbReference>
<dbReference type="CDD" id="cd03313">
    <property type="entry name" value="enolase"/>
    <property type="match status" value="1"/>
</dbReference>
<dbReference type="AlphaFoldDB" id="A0A506UQF9"/>
<comment type="cofactor">
    <cofactor evidence="12">
        <name>Mg(2+)</name>
        <dbReference type="ChEBI" id="CHEBI:18420"/>
    </cofactor>
    <text evidence="12">Binds a second Mg(2+) ion via substrate during catalysis.</text>
</comment>
<evidence type="ECO:0000259" key="17">
    <source>
        <dbReference type="SMART" id="SM01193"/>
    </source>
</evidence>
<evidence type="ECO:0000256" key="14">
    <source>
        <dbReference type="PIRSR" id="PIRSR001400-2"/>
    </source>
</evidence>
<keyword evidence="8 12" id="KW-0460">Magnesium</keyword>
<dbReference type="SUPFAM" id="SSF51604">
    <property type="entry name" value="Enolase C-terminal domain-like"/>
    <property type="match status" value="1"/>
</dbReference>
<dbReference type="RefSeq" id="WP_141451893.1">
    <property type="nucleotide sequence ID" value="NZ_CP038143.1"/>
</dbReference>
<dbReference type="OrthoDB" id="9804716at2"/>
<comment type="subcellular location">
    <subcellularLocation>
        <location evidence="12">Cytoplasm</location>
    </subcellularLocation>
    <subcellularLocation>
        <location evidence="12">Secreted</location>
    </subcellularLocation>
    <subcellularLocation>
        <location evidence="12">Cell surface</location>
    </subcellularLocation>
    <text evidence="12">Fractions of enolase are present in both the cytoplasm and on the cell surface.</text>
</comment>
<keyword evidence="18" id="KW-0670">Pyruvate</keyword>
<reference evidence="18 19" key="1">
    <citation type="submission" date="2019-03" db="EMBL/GenBank/DDBJ databases">
        <title>The complete genome sequence of Neokomagataea sp. Jb2 NBRC113641.</title>
        <authorList>
            <person name="Chua K.-O."/>
            <person name="Chan K.-G."/>
            <person name="See-Too W.-S."/>
        </authorList>
    </citation>
    <scope>NUCLEOTIDE SEQUENCE [LARGE SCALE GENOMIC DNA]</scope>
    <source>
        <strain evidence="18 19">Jb2</strain>
    </source>
</reference>
<dbReference type="HAMAP" id="MF_00318">
    <property type="entry name" value="Enolase"/>
    <property type="match status" value="1"/>
</dbReference>
<keyword evidence="19" id="KW-1185">Reference proteome</keyword>
<dbReference type="GO" id="GO:0004634">
    <property type="term" value="F:phosphopyruvate hydratase activity"/>
    <property type="evidence" value="ECO:0007669"/>
    <property type="project" value="UniProtKB-UniRule"/>
</dbReference>
<comment type="caution">
    <text evidence="18">The sequence shown here is derived from an EMBL/GenBank/DDBJ whole genome shotgun (WGS) entry which is preliminary data.</text>
</comment>
<evidence type="ECO:0000256" key="5">
    <source>
        <dbReference type="ARBA" id="ARBA00022490"/>
    </source>
</evidence>
<evidence type="ECO:0000256" key="1">
    <source>
        <dbReference type="ARBA" id="ARBA00005031"/>
    </source>
</evidence>
<accession>A0A506UQF9</accession>
<feature type="binding site" evidence="12 15">
    <location>
        <position position="312"/>
    </location>
    <ligand>
        <name>Mg(2+)</name>
        <dbReference type="ChEBI" id="CHEBI:18420"/>
    </ligand>
</feature>
<evidence type="ECO:0000256" key="9">
    <source>
        <dbReference type="ARBA" id="ARBA00023152"/>
    </source>
</evidence>
<name>A0A506UQF9_9PROT</name>
<evidence type="ECO:0000256" key="4">
    <source>
        <dbReference type="ARBA" id="ARBA00017068"/>
    </source>
</evidence>
<comment type="pathway">
    <text evidence="1 12">Carbohydrate degradation; glycolysis; pyruvate from D-glyceraldehyde 3-phosphate: step 4/5.</text>
</comment>
<dbReference type="SFLD" id="SFLDG00178">
    <property type="entry name" value="enolase"/>
    <property type="match status" value="1"/>
</dbReference>
<sequence length="426" mass="45608">MSAIVDILAREILDSRGNPTVEVEVTLDSGVVGRAAVPSGASTGAHEAVELRDGDKNRFFGKGVQKAVNAVNTEIAETLLGMDSEDQISIDKAMLELDGTANKSRLGANAILGVSLAVARASAEELDLPLYAYVGGTFAHLLPVPMMNVINGGEHADNAIDFQEFMIQPVGAPTFAEGLRMGAEVFAALKKDLKGQGLNTNVGDEGGFAPDLKSADQALSLLVKAVGDAGYKIGEDVTFAMDCAASEFYKDGKYELKGEGKSLTSSQMIDYLEELVNKYPIVSIEDGLAEDDWTGWEELTKRLGNKIQLVGDDLFVTNPDRVIEGIKKHVANALLVKVNQIGTLTETLKAVDVAHKAGYRCVMSHRSGETEDSTIADLSVAVNCGQIKTGSLSRSDRMAKYNQLLRIEEQLGDAAEYAGRSILTRY</sequence>